<dbReference type="Pfam" id="PF10066">
    <property type="entry name" value="DUF2304"/>
    <property type="match status" value="1"/>
</dbReference>
<keyword evidence="1" id="KW-0812">Transmembrane</keyword>
<dbReference type="EMBL" id="FOKI01000034">
    <property type="protein sequence ID" value="SFB35966.1"/>
    <property type="molecule type" value="Genomic_DNA"/>
</dbReference>
<feature type="transmembrane region" description="Helical" evidence="1">
    <location>
        <begin position="31"/>
        <end position="59"/>
    </location>
</feature>
<protein>
    <recommendedName>
        <fullName evidence="4">DUF2304 domain-containing protein</fullName>
    </recommendedName>
</protein>
<sequence>MYIYCFIIAMAFIIATIIFIKKRALDIKYSFMWFVVGVTMAILSLNSSIIESLAVIFNIKYAPSLLFLIGIIFCFALIFNLIIIISSLKAKIVRLTQEVGILKSNSRGDEE</sequence>
<evidence type="ECO:0000256" key="1">
    <source>
        <dbReference type="SAM" id="Phobius"/>
    </source>
</evidence>
<gene>
    <name evidence="2" type="ORF">SAMN04488528_10346</name>
</gene>
<evidence type="ECO:0008006" key="4">
    <source>
        <dbReference type="Google" id="ProtNLM"/>
    </source>
</evidence>
<reference evidence="2 3" key="1">
    <citation type="submission" date="2016-10" db="EMBL/GenBank/DDBJ databases">
        <authorList>
            <person name="de Groot N.N."/>
        </authorList>
    </citation>
    <scope>NUCLEOTIDE SEQUENCE [LARGE SCALE GENOMIC DNA]</scope>
    <source>
        <strain evidence="2 3">DSM 12271</strain>
    </source>
</reference>
<organism evidence="2 3">
    <name type="scientific">Clostridium frigidicarnis</name>
    <dbReference type="NCBI Taxonomy" id="84698"/>
    <lineage>
        <taxon>Bacteria</taxon>
        <taxon>Bacillati</taxon>
        <taxon>Bacillota</taxon>
        <taxon>Clostridia</taxon>
        <taxon>Eubacteriales</taxon>
        <taxon>Clostridiaceae</taxon>
        <taxon>Clostridium</taxon>
    </lineage>
</organism>
<keyword evidence="3" id="KW-1185">Reference proteome</keyword>
<feature type="transmembrane region" description="Helical" evidence="1">
    <location>
        <begin position="6"/>
        <end position="24"/>
    </location>
</feature>
<feature type="transmembrane region" description="Helical" evidence="1">
    <location>
        <begin position="65"/>
        <end position="85"/>
    </location>
</feature>
<dbReference type="InterPro" id="IPR019277">
    <property type="entry name" value="DUF2304"/>
</dbReference>
<dbReference type="Proteomes" id="UP000198619">
    <property type="component" value="Unassembled WGS sequence"/>
</dbReference>
<keyword evidence="1" id="KW-0472">Membrane</keyword>
<name>A0A1I1AF16_9CLOT</name>
<evidence type="ECO:0000313" key="2">
    <source>
        <dbReference type="EMBL" id="SFB35966.1"/>
    </source>
</evidence>
<proteinExistence type="predicted"/>
<accession>A0A1I1AF16</accession>
<dbReference type="AlphaFoldDB" id="A0A1I1AF16"/>
<dbReference type="RefSeq" id="WP_090042638.1">
    <property type="nucleotide sequence ID" value="NZ_FOKI01000034.1"/>
</dbReference>
<keyword evidence="1" id="KW-1133">Transmembrane helix</keyword>
<evidence type="ECO:0000313" key="3">
    <source>
        <dbReference type="Proteomes" id="UP000198619"/>
    </source>
</evidence>
<dbReference type="STRING" id="84698.SAMN04488528_10346"/>